<feature type="transmembrane region" description="Helical" evidence="5">
    <location>
        <begin position="305"/>
        <end position="325"/>
    </location>
</feature>
<keyword evidence="4 5" id="KW-0472">Membrane</keyword>
<comment type="subcellular location">
    <subcellularLocation>
        <location evidence="1">Membrane</location>
        <topology evidence="1">Multi-pass membrane protein</topology>
    </subcellularLocation>
</comment>
<dbReference type="PANTHER" id="PTHR10924:SF6">
    <property type="entry name" value="SOLUTE CARRIER FAMILY 49 MEMBER A3"/>
    <property type="match status" value="1"/>
</dbReference>
<sequence length="580" mass="64087">MATDKDEHKEDVAIFKDSGEDKQLLPQKQVQIIDPVKAVNSLGECCEKDPAEQRISLKAYRRRWIVLFVVALLNNLNTMLWIAFSPISNHVDTFYGRNSTIYFSAVYIFVTIPIGIFAIYSILIAAWANGIGAFIRLASSFFPDDMTGFRFPVGISGQAIAALAYPFIMFLPTKVAAAWFPDNQRTLATTIGVMSNPLGVLLANLISPMIVGSCEHVKILNILFSVPSIILTVVASVAITSSEPKIPPTLSASKPSYPFIEGIKKCFTSKQYLVLLLVMGGGIGMFNALYTLMQQLLCPSGYSNQFSGFTSALLITGGVVGATGATAYPVGLQLSAECTYPVSETTSTGLVVLSGQIQTIIYLSVMKTLATPLQSLYRKYEVCTLLKVAEHDHLSSIPPTCGHGNISINVADNEQTVEPMDFTLSVIVMSMIAAFIVLILLLLFRPKLRRMEMENVLLNADSGKELEVGVKIEEEKVNLKIITPDGKKFYPTTFYAVYSKVSGFFANSSNSSRFHNQKSIEGKMDSLLSKRKIFNDSNLEQEENNDVKKRKRLARGERIRRKKRRGEALQNLTKFNNLDL</sequence>
<keyword evidence="6" id="KW-1185">Reference proteome</keyword>
<evidence type="ECO:0000256" key="5">
    <source>
        <dbReference type="SAM" id="Phobius"/>
    </source>
</evidence>
<dbReference type="WBParaSite" id="scf7180000422635.g9352">
    <property type="protein sequence ID" value="scf7180000422635.g9352"/>
    <property type="gene ID" value="scf7180000422635.g9352"/>
</dbReference>
<dbReference type="Gene3D" id="1.20.1250.20">
    <property type="entry name" value="MFS general substrate transporter like domains"/>
    <property type="match status" value="1"/>
</dbReference>
<keyword evidence="2 5" id="KW-0812">Transmembrane</keyword>
<evidence type="ECO:0000313" key="6">
    <source>
        <dbReference type="Proteomes" id="UP000887560"/>
    </source>
</evidence>
<evidence type="ECO:0000256" key="2">
    <source>
        <dbReference type="ARBA" id="ARBA00022692"/>
    </source>
</evidence>
<evidence type="ECO:0000256" key="3">
    <source>
        <dbReference type="ARBA" id="ARBA00022989"/>
    </source>
</evidence>
<dbReference type="AlphaFoldDB" id="A0A915NYH8"/>
<proteinExistence type="predicted"/>
<dbReference type="GO" id="GO:0016020">
    <property type="term" value="C:membrane"/>
    <property type="evidence" value="ECO:0007669"/>
    <property type="project" value="UniProtKB-SubCell"/>
</dbReference>
<name>A0A915NYH8_9BILA</name>
<dbReference type="PANTHER" id="PTHR10924">
    <property type="entry name" value="MAJOR FACILITATOR SUPERFAMILY PROTEIN-RELATED"/>
    <property type="match status" value="1"/>
</dbReference>
<accession>A0A915NYH8</accession>
<feature type="transmembrane region" description="Helical" evidence="5">
    <location>
        <begin position="149"/>
        <end position="168"/>
    </location>
</feature>
<evidence type="ECO:0000256" key="1">
    <source>
        <dbReference type="ARBA" id="ARBA00004141"/>
    </source>
</evidence>
<dbReference type="Proteomes" id="UP000887560">
    <property type="component" value="Unplaced"/>
</dbReference>
<dbReference type="SUPFAM" id="SSF103473">
    <property type="entry name" value="MFS general substrate transporter"/>
    <property type="match status" value="1"/>
</dbReference>
<feature type="transmembrane region" description="Helical" evidence="5">
    <location>
        <begin position="188"/>
        <end position="207"/>
    </location>
</feature>
<dbReference type="InterPro" id="IPR049680">
    <property type="entry name" value="FLVCR1-2_SLC49-like"/>
</dbReference>
<reference evidence="7" key="1">
    <citation type="submission" date="2022-11" db="UniProtKB">
        <authorList>
            <consortium name="WormBaseParasite"/>
        </authorList>
    </citation>
    <scope>IDENTIFICATION</scope>
</reference>
<feature type="transmembrane region" description="Helical" evidence="5">
    <location>
        <begin position="272"/>
        <end position="293"/>
    </location>
</feature>
<evidence type="ECO:0000256" key="4">
    <source>
        <dbReference type="ARBA" id="ARBA00023136"/>
    </source>
</evidence>
<organism evidence="6 7">
    <name type="scientific">Meloidogyne floridensis</name>
    <dbReference type="NCBI Taxonomy" id="298350"/>
    <lineage>
        <taxon>Eukaryota</taxon>
        <taxon>Metazoa</taxon>
        <taxon>Ecdysozoa</taxon>
        <taxon>Nematoda</taxon>
        <taxon>Chromadorea</taxon>
        <taxon>Rhabditida</taxon>
        <taxon>Tylenchina</taxon>
        <taxon>Tylenchomorpha</taxon>
        <taxon>Tylenchoidea</taxon>
        <taxon>Meloidogynidae</taxon>
        <taxon>Meloidogyninae</taxon>
        <taxon>Meloidogyne</taxon>
    </lineage>
</organism>
<keyword evidence="3 5" id="KW-1133">Transmembrane helix</keyword>
<evidence type="ECO:0000313" key="7">
    <source>
        <dbReference type="WBParaSite" id="scf7180000422635.g9352"/>
    </source>
</evidence>
<protein>
    <submittedName>
        <fullName evidence="7">MFS domain-containing protein</fullName>
    </submittedName>
</protein>
<dbReference type="InterPro" id="IPR036259">
    <property type="entry name" value="MFS_trans_sf"/>
</dbReference>
<feature type="transmembrane region" description="Helical" evidence="5">
    <location>
        <begin position="64"/>
        <end position="84"/>
    </location>
</feature>
<feature type="transmembrane region" description="Helical" evidence="5">
    <location>
        <begin position="104"/>
        <end position="128"/>
    </location>
</feature>
<feature type="transmembrane region" description="Helical" evidence="5">
    <location>
        <begin position="219"/>
        <end position="239"/>
    </location>
</feature>
<feature type="transmembrane region" description="Helical" evidence="5">
    <location>
        <begin position="422"/>
        <end position="444"/>
    </location>
</feature>